<dbReference type="EC" id="1.7.1.17" evidence="6"/>
<dbReference type="RefSeq" id="WP_086065525.1">
    <property type="nucleotide sequence ID" value="NZ_CP021108.1"/>
</dbReference>
<evidence type="ECO:0000256" key="5">
    <source>
        <dbReference type="ARBA" id="ARBA00048542"/>
    </source>
</evidence>
<organism evidence="8 9">
    <name type="scientific">Bordetella genomosp. 8</name>
    <dbReference type="NCBI Taxonomy" id="1416806"/>
    <lineage>
        <taxon>Bacteria</taxon>
        <taxon>Pseudomonadati</taxon>
        <taxon>Pseudomonadota</taxon>
        <taxon>Betaproteobacteria</taxon>
        <taxon>Burkholderiales</taxon>
        <taxon>Alcaligenaceae</taxon>
        <taxon>Bordetella</taxon>
    </lineage>
</organism>
<reference evidence="8 9" key="1">
    <citation type="submission" date="2017-05" db="EMBL/GenBank/DDBJ databases">
        <title>Complete and WGS of Bordetella genogroups.</title>
        <authorList>
            <person name="Spilker T."/>
            <person name="LiPuma J."/>
        </authorList>
    </citation>
    <scope>NUCLEOTIDE SEQUENCE [LARGE SCALE GENOMIC DNA]</scope>
    <source>
        <strain evidence="8 9">AU19157</strain>
    </source>
</reference>
<name>A0A1W6YM55_9BORD</name>
<comment type="similarity">
    <text evidence="6">Belongs to the azoreductase type 1 family.</text>
</comment>
<evidence type="ECO:0000256" key="2">
    <source>
        <dbReference type="ARBA" id="ARBA00022643"/>
    </source>
</evidence>
<dbReference type="InterPro" id="IPR003680">
    <property type="entry name" value="Flavodoxin_fold"/>
</dbReference>
<dbReference type="GO" id="GO:0010181">
    <property type="term" value="F:FMN binding"/>
    <property type="evidence" value="ECO:0007669"/>
    <property type="project" value="UniProtKB-UniRule"/>
</dbReference>
<keyword evidence="1 6" id="KW-0285">Flavoprotein</keyword>
<accession>A0A1W6YM55</accession>
<comment type="catalytic activity">
    <reaction evidence="6">
        <text>2 a quinone + NADH + H(+) = 2 a 1,4-benzosemiquinone + NAD(+)</text>
        <dbReference type="Rhea" id="RHEA:65952"/>
        <dbReference type="ChEBI" id="CHEBI:15378"/>
        <dbReference type="ChEBI" id="CHEBI:57540"/>
        <dbReference type="ChEBI" id="CHEBI:57945"/>
        <dbReference type="ChEBI" id="CHEBI:132124"/>
        <dbReference type="ChEBI" id="CHEBI:134225"/>
    </reaction>
</comment>
<dbReference type="Pfam" id="PF02525">
    <property type="entry name" value="Flavodoxin_2"/>
    <property type="match status" value="1"/>
</dbReference>
<dbReference type="InterPro" id="IPR050104">
    <property type="entry name" value="FMN-dep_NADH:Q_OxRdtase_AzoR1"/>
</dbReference>
<evidence type="ECO:0000256" key="6">
    <source>
        <dbReference type="HAMAP-Rule" id="MF_01216"/>
    </source>
</evidence>
<feature type="binding site" evidence="6">
    <location>
        <begin position="94"/>
        <end position="97"/>
    </location>
    <ligand>
        <name>FMN</name>
        <dbReference type="ChEBI" id="CHEBI:58210"/>
    </ligand>
</feature>
<dbReference type="Gene3D" id="3.40.50.360">
    <property type="match status" value="1"/>
</dbReference>
<keyword evidence="9" id="KW-1185">Reference proteome</keyword>
<gene>
    <name evidence="6" type="primary">azoR</name>
    <name evidence="8" type="ORF">CAL12_15890</name>
</gene>
<dbReference type="STRING" id="1416806.CAL12_15890"/>
<dbReference type="GO" id="GO:0016655">
    <property type="term" value="F:oxidoreductase activity, acting on NAD(P)H, quinone or similar compound as acceptor"/>
    <property type="evidence" value="ECO:0007669"/>
    <property type="project" value="InterPro"/>
</dbReference>
<dbReference type="Proteomes" id="UP000194151">
    <property type="component" value="Chromosome"/>
</dbReference>
<feature type="domain" description="Flavodoxin-like fold" evidence="7">
    <location>
        <begin position="1"/>
        <end position="199"/>
    </location>
</feature>
<feature type="binding site" evidence="6">
    <location>
        <begin position="15"/>
        <end position="17"/>
    </location>
    <ligand>
        <name>FMN</name>
        <dbReference type="ChEBI" id="CHEBI:58210"/>
    </ligand>
</feature>
<comment type="cofactor">
    <cofactor evidence="6">
        <name>FMN</name>
        <dbReference type="ChEBI" id="CHEBI:58210"/>
    </cofactor>
    <text evidence="6">Binds 1 FMN per subunit.</text>
</comment>
<comment type="catalytic activity">
    <reaction evidence="5">
        <text>N,N-dimethyl-1,4-phenylenediamine + anthranilate + 2 NAD(+) = 2-(4-dimethylaminophenyl)diazenylbenzoate + 2 NADH + 2 H(+)</text>
        <dbReference type="Rhea" id="RHEA:55872"/>
        <dbReference type="ChEBI" id="CHEBI:15378"/>
        <dbReference type="ChEBI" id="CHEBI:15783"/>
        <dbReference type="ChEBI" id="CHEBI:16567"/>
        <dbReference type="ChEBI" id="CHEBI:57540"/>
        <dbReference type="ChEBI" id="CHEBI:57945"/>
        <dbReference type="ChEBI" id="CHEBI:71579"/>
        <dbReference type="EC" id="1.7.1.17"/>
    </reaction>
    <physiologicalReaction direction="right-to-left" evidence="5">
        <dbReference type="Rhea" id="RHEA:55874"/>
    </physiologicalReaction>
</comment>
<dbReference type="EMBL" id="CP021108">
    <property type="protein sequence ID" value="ARP82147.1"/>
    <property type="molecule type" value="Genomic_DNA"/>
</dbReference>
<keyword evidence="3 6" id="KW-0560">Oxidoreductase</keyword>
<feature type="binding site" evidence="6">
    <location>
        <position position="9"/>
    </location>
    <ligand>
        <name>FMN</name>
        <dbReference type="ChEBI" id="CHEBI:58210"/>
    </ligand>
</feature>
<dbReference type="GO" id="GO:0009055">
    <property type="term" value="F:electron transfer activity"/>
    <property type="evidence" value="ECO:0007669"/>
    <property type="project" value="UniProtKB-UniRule"/>
</dbReference>
<dbReference type="GO" id="GO:0016652">
    <property type="term" value="F:oxidoreductase activity, acting on NAD(P)H as acceptor"/>
    <property type="evidence" value="ECO:0007669"/>
    <property type="project" value="UniProtKB-UniRule"/>
</dbReference>
<dbReference type="OrthoDB" id="9787136at2"/>
<dbReference type="InterPro" id="IPR029039">
    <property type="entry name" value="Flavoprotein-like_sf"/>
</dbReference>
<dbReference type="EC" id="1.6.5.-" evidence="6"/>
<dbReference type="KEGG" id="bgv:CAL12_15890"/>
<evidence type="ECO:0000256" key="4">
    <source>
        <dbReference type="ARBA" id="ARBA00023027"/>
    </source>
</evidence>
<keyword evidence="4 6" id="KW-0520">NAD</keyword>
<comment type="subunit">
    <text evidence="6">Homodimer.</text>
</comment>
<proteinExistence type="inferred from homology"/>
<evidence type="ECO:0000256" key="1">
    <source>
        <dbReference type="ARBA" id="ARBA00022630"/>
    </source>
</evidence>
<evidence type="ECO:0000256" key="3">
    <source>
        <dbReference type="ARBA" id="ARBA00023002"/>
    </source>
</evidence>
<dbReference type="SUPFAM" id="SSF52218">
    <property type="entry name" value="Flavoproteins"/>
    <property type="match status" value="1"/>
</dbReference>
<evidence type="ECO:0000313" key="9">
    <source>
        <dbReference type="Proteomes" id="UP000194151"/>
    </source>
</evidence>
<sequence length="200" mass="21237">MKLLHIDASITAPQSVSRTLSDAIVQRLRHTIPDLEITRRDLHADPLPHLSLATLPSSHPMVVSTPDSARAVASSQAVLDEFLAADIVVVGAPMYNFTIPSQLKAWIDRLLVPGQTFAYGADGVKGLAGGKRVILALARGGAYGPESPAAAAEHAESYLRTVFGFIGITQPEVIVAEGLQMGADQRSRALEDAQRAVQAL</sequence>
<protein>
    <recommendedName>
        <fullName evidence="6">FMN dependent NADH:quinone oxidoreductase</fullName>
        <ecNumber evidence="6">1.6.5.-</ecNumber>
    </recommendedName>
    <alternativeName>
        <fullName evidence="6">Azo-dye reductase</fullName>
    </alternativeName>
    <alternativeName>
        <fullName evidence="6">FMN-dependent NADH-azo compound oxidoreductase</fullName>
    </alternativeName>
    <alternativeName>
        <fullName evidence="6">FMN-dependent NADH-azoreductase</fullName>
        <ecNumber evidence="6">1.7.1.17</ecNumber>
    </alternativeName>
</protein>
<comment type="function">
    <text evidence="6">Quinone reductase that provides resistance to thiol-specific stress caused by electrophilic quinones.</text>
</comment>
<evidence type="ECO:0000313" key="8">
    <source>
        <dbReference type="EMBL" id="ARP82147.1"/>
    </source>
</evidence>
<comment type="caution">
    <text evidence="6">Lacks conserved residue(s) required for the propagation of feature annotation.</text>
</comment>
<dbReference type="AlphaFoldDB" id="A0A1W6YM55"/>
<dbReference type="HAMAP" id="MF_01216">
    <property type="entry name" value="Azoreductase_type1"/>
    <property type="match status" value="1"/>
</dbReference>
<comment type="function">
    <text evidence="6">Also exhibits azoreductase activity. Catalyzes the reductive cleavage of the azo bond in aromatic azo compounds to the corresponding amines.</text>
</comment>
<dbReference type="InterPro" id="IPR023048">
    <property type="entry name" value="NADH:quinone_OxRdtase_FMN_depd"/>
</dbReference>
<keyword evidence="2 6" id="KW-0288">FMN</keyword>
<dbReference type="PANTHER" id="PTHR43741">
    <property type="entry name" value="FMN-DEPENDENT NADH-AZOREDUCTASE 1"/>
    <property type="match status" value="1"/>
</dbReference>
<dbReference type="PANTHER" id="PTHR43741:SF4">
    <property type="entry name" value="FMN-DEPENDENT NADH:QUINONE OXIDOREDUCTASE"/>
    <property type="match status" value="1"/>
</dbReference>
<evidence type="ECO:0000259" key="7">
    <source>
        <dbReference type="Pfam" id="PF02525"/>
    </source>
</evidence>